<evidence type="ECO:0000256" key="1">
    <source>
        <dbReference type="SAM" id="SignalP"/>
    </source>
</evidence>
<evidence type="ECO:0000259" key="2">
    <source>
        <dbReference type="PROSITE" id="PS50846"/>
    </source>
</evidence>
<evidence type="ECO:0000313" key="4">
    <source>
        <dbReference type="Proteomes" id="UP001501207"/>
    </source>
</evidence>
<evidence type="ECO:0000313" key="3">
    <source>
        <dbReference type="EMBL" id="GAA4316451.1"/>
    </source>
</evidence>
<dbReference type="CDD" id="cd00371">
    <property type="entry name" value="HMA"/>
    <property type="match status" value="1"/>
</dbReference>
<name>A0ABP8G359_9BACT</name>
<proteinExistence type="predicted"/>
<feature type="domain" description="HMA" evidence="2">
    <location>
        <begin position="25"/>
        <end position="92"/>
    </location>
</feature>
<dbReference type="Pfam" id="PF00403">
    <property type="entry name" value="HMA"/>
    <property type="match status" value="1"/>
</dbReference>
<feature type="chain" id="PRO_5046535305" description="HMA domain-containing protein" evidence="1">
    <location>
        <begin position="20"/>
        <end position="123"/>
    </location>
</feature>
<dbReference type="SUPFAM" id="SSF55008">
    <property type="entry name" value="HMA, heavy metal-associated domain"/>
    <property type="match status" value="1"/>
</dbReference>
<feature type="signal peptide" evidence="1">
    <location>
        <begin position="1"/>
        <end position="19"/>
    </location>
</feature>
<dbReference type="Proteomes" id="UP001501207">
    <property type="component" value="Unassembled WGS sequence"/>
</dbReference>
<keyword evidence="4" id="KW-1185">Reference proteome</keyword>
<dbReference type="Gene3D" id="3.30.70.100">
    <property type="match status" value="1"/>
</dbReference>
<organism evidence="3 4">
    <name type="scientific">Compostibacter hankyongensis</name>
    <dbReference type="NCBI Taxonomy" id="1007089"/>
    <lineage>
        <taxon>Bacteria</taxon>
        <taxon>Pseudomonadati</taxon>
        <taxon>Bacteroidota</taxon>
        <taxon>Chitinophagia</taxon>
        <taxon>Chitinophagales</taxon>
        <taxon>Chitinophagaceae</taxon>
        <taxon>Compostibacter</taxon>
    </lineage>
</organism>
<comment type="caution">
    <text evidence="3">The sequence shown here is derived from an EMBL/GenBank/DDBJ whole genome shotgun (WGS) entry which is preliminary data.</text>
</comment>
<reference evidence="4" key="1">
    <citation type="journal article" date="2019" name="Int. J. Syst. Evol. Microbiol.">
        <title>The Global Catalogue of Microorganisms (GCM) 10K type strain sequencing project: providing services to taxonomists for standard genome sequencing and annotation.</title>
        <authorList>
            <consortium name="The Broad Institute Genomics Platform"/>
            <consortium name="The Broad Institute Genome Sequencing Center for Infectious Disease"/>
            <person name="Wu L."/>
            <person name="Ma J."/>
        </authorList>
    </citation>
    <scope>NUCLEOTIDE SEQUENCE [LARGE SCALE GENOMIC DNA]</scope>
    <source>
        <strain evidence="4">JCM 17664</strain>
    </source>
</reference>
<keyword evidence="1" id="KW-0732">Signal</keyword>
<dbReference type="EMBL" id="BAABFN010000009">
    <property type="protein sequence ID" value="GAA4316451.1"/>
    <property type="molecule type" value="Genomic_DNA"/>
</dbReference>
<protein>
    <recommendedName>
        <fullName evidence="2">HMA domain-containing protein</fullName>
    </recommendedName>
</protein>
<dbReference type="RefSeq" id="WP_344980456.1">
    <property type="nucleotide sequence ID" value="NZ_BAABFN010000009.1"/>
</dbReference>
<accession>A0ABP8G359</accession>
<dbReference type="InterPro" id="IPR006121">
    <property type="entry name" value="HMA_dom"/>
</dbReference>
<gene>
    <name evidence="3" type="ORF">GCM10023143_28330</name>
</gene>
<dbReference type="PROSITE" id="PS50846">
    <property type="entry name" value="HMA_2"/>
    <property type="match status" value="1"/>
</dbReference>
<sequence length="123" mass="13593">MKKIVLLITCLAVAGGVFAQAQKGIETLKIKTSIEPCPICKKRVEDYFKREPGITYLNVNTHTKLVTVKYYTDRNTAPNLRTAIANLGYDADTVTANADSYARLPPCCKKGGMAAMKKQRSQH</sequence>
<dbReference type="InterPro" id="IPR036163">
    <property type="entry name" value="HMA_dom_sf"/>
</dbReference>